<evidence type="ECO:0000256" key="3">
    <source>
        <dbReference type="PROSITE-ProRule" id="PRU10133"/>
    </source>
</evidence>
<evidence type="ECO:0000256" key="2">
    <source>
        <dbReference type="ARBA" id="ARBA00022786"/>
    </source>
</evidence>
<dbReference type="CDD" id="cd21911">
    <property type="entry name" value="CC1_SLMAP"/>
    <property type="match status" value="1"/>
</dbReference>
<dbReference type="InterPro" id="IPR008984">
    <property type="entry name" value="SMAD_FHA_dom_sf"/>
</dbReference>
<dbReference type="FunFam" id="3.10.110.10:FF:000015">
    <property type="entry name" value="Ubiquitin-conjugating enzyme E2 N"/>
    <property type="match status" value="1"/>
</dbReference>
<comment type="caution">
    <text evidence="9">The sequence shown here is derived from an EMBL/GenBank/DDBJ whole genome shotgun (WGS) entry which is preliminary data.</text>
</comment>
<feature type="region of interest" description="Disordered" evidence="5">
    <location>
        <begin position="336"/>
        <end position="359"/>
    </location>
</feature>
<feature type="transmembrane region" description="Helical" evidence="6">
    <location>
        <begin position="813"/>
        <end position="830"/>
    </location>
</feature>
<evidence type="ECO:0000259" key="8">
    <source>
        <dbReference type="PROSITE" id="PS50127"/>
    </source>
</evidence>
<dbReference type="CDD" id="cd23813">
    <property type="entry name" value="UBCc_UBE2N"/>
    <property type="match status" value="1"/>
</dbReference>
<dbReference type="Pfam" id="PF05529">
    <property type="entry name" value="Bap31"/>
    <property type="match status" value="1"/>
</dbReference>
<gene>
    <name evidence="9" type="ORF">QR680_002587</name>
</gene>
<dbReference type="GO" id="GO:0031372">
    <property type="term" value="C:UBC13-MMS2 complex"/>
    <property type="evidence" value="ECO:0007669"/>
    <property type="project" value="UniProtKB-ARBA"/>
</dbReference>
<protein>
    <recommendedName>
        <fullName evidence="11">FHA domain-containing protein</fullName>
    </recommendedName>
</protein>
<dbReference type="InterPro" id="IPR000608">
    <property type="entry name" value="UBC"/>
</dbReference>
<feature type="domain" description="FHA" evidence="7">
    <location>
        <begin position="45"/>
        <end position="100"/>
    </location>
</feature>
<dbReference type="PROSITE" id="PS50127">
    <property type="entry name" value="UBC_2"/>
    <property type="match status" value="1"/>
</dbReference>
<feature type="compositionally biased region" description="Basic and acidic residues" evidence="5">
    <location>
        <begin position="342"/>
        <end position="355"/>
    </location>
</feature>
<keyword evidence="4" id="KW-0175">Coiled coil</keyword>
<feature type="active site" description="Glycyl thioester intermediate" evidence="3">
    <location>
        <position position="646"/>
    </location>
</feature>
<evidence type="ECO:0000313" key="10">
    <source>
        <dbReference type="Proteomes" id="UP001175271"/>
    </source>
</evidence>
<evidence type="ECO:0008006" key="11">
    <source>
        <dbReference type="Google" id="ProtNLM"/>
    </source>
</evidence>
<evidence type="ECO:0000256" key="5">
    <source>
        <dbReference type="SAM" id="MobiDB-lite"/>
    </source>
</evidence>
<keyword evidence="6" id="KW-0812">Transmembrane</keyword>
<name>A0AA39LHZ6_9BILA</name>
<dbReference type="Pfam" id="PF00179">
    <property type="entry name" value="UQ_con"/>
    <property type="match status" value="1"/>
</dbReference>
<dbReference type="EMBL" id="JAUCMV010000005">
    <property type="protein sequence ID" value="KAK0398431.1"/>
    <property type="molecule type" value="Genomic_DNA"/>
</dbReference>
<keyword evidence="10" id="KW-1185">Reference proteome</keyword>
<dbReference type="Gene3D" id="3.10.110.10">
    <property type="entry name" value="Ubiquitin Conjugating Enzyme"/>
    <property type="match status" value="1"/>
</dbReference>
<dbReference type="InterPro" id="IPR000253">
    <property type="entry name" value="FHA_dom"/>
</dbReference>
<dbReference type="SMART" id="SM00240">
    <property type="entry name" value="FHA"/>
    <property type="match status" value="1"/>
</dbReference>
<feature type="coiled-coil region" evidence="4">
    <location>
        <begin position="266"/>
        <end position="311"/>
    </location>
</feature>
<evidence type="ECO:0000256" key="6">
    <source>
        <dbReference type="SAM" id="Phobius"/>
    </source>
</evidence>
<dbReference type="InterPro" id="IPR023313">
    <property type="entry name" value="UBQ-conjugating_AS"/>
</dbReference>
<feature type="domain" description="UBC core" evidence="8">
    <location>
        <begin position="562"/>
        <end position="708"/>
    </location>
</feature>
<feature type="transmembrane region" description="Helical" evidence="6">
    <location>
        <begin position="705"/>
        <end position="734"/>
    </location>
</feature>
<proteinExistence type="predicted"/>
<evidence type="ECO:0000256" key="4">
    <source>
        <dbReference type="SAM" id="Coils"/>
    </source>
</evidence>
<dbReference type="CDD" id="cd22679">
    <property type="entry name" value="FHA_SLMAP"/>
    <property type="match status" value="1"/>
</dbReference>
<reference evidence="9" key="1">
    <citation type="submission" date="2023-06" db="EMBL/GenBank/DDBJ databases">
        <title>Genomic analysis of the entomopathogenic nematode Steinernema hermaphroditum.</title>
        <authorList>
            <person name="Schwarz E.M."/>
            <person name="Heppert J.K."/>
            <person name="Baniya A."/>
            <person name="Schwartz H.T."/>
            <person name="Tan C.-H."/>
            <person name="Antoshechkin I."/>
            <person name="Sternberg P.W."/>
            <person name="Goodrich-Blair H."/>
            <person name="Dillman A.R."/>
        </authorList>
    </citation>
    <scope>NUCLEOTIDE SEQUENCE</scope>
    <source>
        <strain evidence="9">PS9179</strain>
        <tissue evidence="9">Whole animal</tissue>
    </source>
</reference>
<dbReference type="InterPro" id="IPR051176">
    <property type="entry name" value="Cent_Immune-Sig_Mod"/>
</dbReference>
<dbReference type="SUPFAM" id="SSF54495">
    <property type="entry name" value="UBC-like"/>
    <property type="match status" value="1"/>
</dbReference>
<dbReference type="Gene3D" id="2.60.200.20">
    <property type="match status" value="1"/>
</dbReference>
<evidence type="ECO:0000259" key="7">
    <source>
        <dbReference type="PROSITE" id="PS50006"/>
    </source>
</evidence>
<dbReference type="PROSITE" id="PS50006">
    <property type="entry name" value="FHA_DOMAIN"/>
    <property type="match status" value="1"/>
</dbReference>
<evidence type="ECO:0000313" key="9">
    <source>
        <dbReference type="EMBL" id="KAK0398431.1"/>
    </source>
</evidence>
<organism evidence="9 10">
    <name type="scientific">Steinernema hermaphroditum</name>
    <dbReference type="NCBI Taxonomy" id="289476"/>
    <lineage>
        <taxon>Eukaryota</taxon>
        <taxon>Metazoa</taxon>
        <taxon>Ecdysozoa</taxon>
        <taxon>Nematoda</taxon>
        <taxon>Chromadorea</taxon>
        <taxon>Rhabditida</taxon>
        <taxon>Tylenchina</taxon>
        <taxon>Panagrolaimomorpha</taxon>
        <taxon>Strongyloidoidea</taxon>
        <taxon>Steinernematidae</taxon>
        <taxon>Steinernema</taxon>
    </lineage>
</organism>
<dbReference type="GO" id="GO:0016567">
    <property type="term" value="P:protein ubiquitination"/>
    <property type="evidence" value="ECO:0007669"/>
    <property type="project" value="UniProtKB-ARBA"/>
</dbReference>
<dbReference type="SUPFAM" id="SSF49879">
    <property type="entry name" value="SMAD/FHA domain"/>
    <property type="match status" value="1"/>
</dbReference>
<keyword evidence="1" id="KW-0808">Transferase</keyword>
<keyword evidence="2" id="KW-0833">Ubl conjugation pathway</keyword>
<dbReference type="InterPro" id="IPR040463">
    <property type="entry name" value="BAP29/BAP31_N"/>
</dbReference>
<keyword evidence="6" id="KW-1133">Transmembrane helix</keyword>
<dbReference type="InterPro" id="IPR016135">
    <property type="entry name" value="UBQ-conjugating_enzyme/RWD"/>
</dbReference>
<accession>A0AA39LHZ6</accession>
<dbReference type="PANTHER" id="PTHR15715:SF37">
    <property type="entry name" value="LD47843P"/>
    <property type="match status" value="1"/>
</dbReference>
<feature type="transmembrane region" description="Helical" evidence="6">
    <location>
        <begin position="754"/>
        <end position="774"/>
    </location>
</feature>
<feature type="coiled-coil region" evidence="4">
    <location>
        <begin position="872"/>
        <end position="906"/>
    </location>
</feature>
<sequence length="926" mass="104508">MASPAESSQVQDDPVAPFAILLPIQQSHPFDERRILVNEGETQQIKIGRSVARWKANPANAIFDCKVLSRNHAVLFYEEGCFYIRDTKSSNGTFINSERLSKSGEESAPRPIYSGDILQLGVEIIESSNKSHGCIMALVRLYNDHGVEVINQSKDQRGGTETVRTTNERTYAAADVSFITPTQLFQMQQYIKEAMFREKNLEEKLQSVQVLLANTVKSSQDTWEALINEDRLLSRIEMLEGQLALFSKNATQDALRKQVFDMLEERNEYETKCKQVVQRLEEEKREAYLRISDLEKSLTNTENEINVLNIKHNDEMKYIQQENDLLRKEITLLSEAHASNSPREENDMESPKEADGPSFATALTSADFHEENGPENGVSIESSVTTKIDGNGEQHVAPFCVNDSVNKTGVLDVEKFPPITYNDWKENDEVVECTRVEDGGKSSLAILESKKSEMSEKSATTKKSEAINAASINSMTLSDLQRLILKDLDKWLRTAFFKFFSSHGISFVEDDVHDESMALVELDGKTELLELVLFQGDLLEDLLGERLVDLLHFVVGCGMAGALPKRITKETQRLIIDPVPGISAVPDDSNARYFHVVIAGPDGSPFEGGVFKLELFLPEEYPMAAPKVRFMTKIYHPNIDKLGRICLDILKDKWSPALQIRTVLLSIQALLSAPNPDDPLATDVAEQWKNNEADAIKTAKEWTQLYTIVIMTIQWTVVAATLYTEICVVVILLLPWIRPTLWNKFFKSRAISAVMRFTTLYSYVGISILLLLFFDGVREVRKYSDSSTIERSSHTADADALMHMRLFRAQRNLYISGFALLLFLVIKRICGLIMRGAQLEASSEVAIKQAESANKTANDLLALTRFEDTEVIEDLQRQINELGEIVKQKNDEAEHIRESYFELRDEYHELISSLSAKSASGDKKHD</sequence>
<dbReference type="PANTHER" id="PTHR15715">
    <property type="entry name" value="CENTROSOMAL PROTEIN OF 170 KDA"/>
    <property type="match status" value="1"/>
</dbReference>
<evidence type="ECO:0000256" key="1">
    <source>
        <dbReference type="ARBA" id="ARBA00022679"/>
    </source>
</evidence>
<dbReference type="Pfam" id="PF00498">
    <property type="entry name" value="FHA"/>
    <property type="match status" value="1"/>
</dbReference>
<dbReference type="PROSITE" id="PS00183">
    <property type="entry name" value="UBC_1"/>
    <property type="match status" value="1"/>
</dbReference>
<dbReference type="GO" id="GO:0016740">
    <property type="term" value="F:transferase activity"/>
    <property type="evidence" value="ECO:0007669"/>
    <property type="project" value="UniProtKB-KW"/>
</dbReference>
<dbReference type="SMART" id="SM00212">
    <property type="entry name" value="UBCc"/>
    <property type="match status" value="1"/>
</dbReference>
<keyword evidence="6" id="KW-0472">Membrane</keyword>
<dbReference type="AlphaFoldDB" id="A0AA39LHZ6"/>
<dbReference type="Proteomes" id="UP001175271">
    <property type="component" value="Unassembled WGS sequence"/>
</dbReference>